<dbReference type="PROSITE" id="PS50158">
    <property type="entry name" value="ZF_CCHC"/>
    <property type="match status" value="1"/>
</dbReference>
<feature type="region of interest" description="Disordered" evidence="2">
    <location>
        <begin position="287"/>
        <end position="311"/>
    </location>
</feature>
<dbReference type="InterPro" id="IPR036875">
    <property type="entry name" value="Znf_CCHC_sf"/>
</dbReference>
<dbReference type="SUPFAM" id="SSF57756">
    <property type="entry name" value="Retrovirus zinc finger-like domains"/>
    <property type="match status" value="1"/>
</dbReference>
<keyword evidence="1" id="KW-0479">Metal-binding</keyword>
<dbReference type="InterPro" id="IPR001584">
    <property type="entry name" value="Integrase_cat-core"/>
</dbReference>
<dbReference type="SMART" id="SM00343">
    <property type="entry name" value="ZnF_C2HC"/>
    <property type="match status" value="1"/>
</dbReference>
<dbReference type="Pfam" id="PF13976">
    <property type="entry name" value="gag_pre-integrs"/>
    <property type="match status" value="2"/>
</dbReference>
<dbReference type="GO" id="GO:0008270">
    <property type="term" value="F:zinc ion binding"/>
    <property type="evidence" value="ECO:0007669"/>
    <property type="project" value="UniProtKB-KW"/>
</dbReference>
<feature type="domain" description="Integrase catalytic" evidence="4">
    <location>
        <begin position="1536"/>
        <end position="1645"/>
    </location>
</feature>
<feature type="region of interest" description="Disordered" evidence="2">
    <location>
        <begin position="348"/>
        <end position="370"/>
    </location>
</feature>
<evidence type="ECO:0000256" key="1">
    <source>
        <dbReference type="PROSITE-ProRule" id="PRU00047"/>
    </source>
</evidence>
<feature type="region of interest" description="Disordered" evidence="2">
    <location>
        <begin position="816"/>
        <end position="841"/>
    </location>
</feature>
<sequence length="1645" mass="188318">MESLSPQVVSAAKLPILNPNEFDLWKMRIEQYFLMTDYSLWEVILNGDSPVPTRVIEDVVQPVTSTTAEQRLARKNELKARAIEKRFGGNKETKKVQKTLLKQQYENFTGLSSESLDQIHDRLQKLISQLEDLGESLSQEDINLKFLRNLPTEWRTHTLIWRNKTDLEEQSLDDLFNRLKIYEAKVKSSSCASTSTQNIAFVSSQNTDSTNESVSIVASVFSVSAKVPAAALPNVDTLSNAVIYSFFASQSNTPPLDNDDLKQIDDDDLEEMDLKWQMAMKGHFARKCRSPKDTRRNVSAEPQRRNVPVETSTSNALVLQCDDVGSYDWSFQAEEEPTNYALIAFTSSSSSSSDNEIDESLPASPKCNRYQSGNGYHDVPPPYTRTFMPPKPDLVFHDAPNDNETVHTAFNVELSPTKPDKDLSPTHRPSAPLIKHWVSDSEDDSEAEPLQNAPTVLTKSKLVPLTAARPVTTVVPQLHVTRPRSAKTIVTKPHSSPRRHMIGNMSYLTYFKEINGGYVTFGGNPKGDTKCIVLSPEFKLPDENQVLLRVPRETNMYNVDLKNIVPSGDLTCLFAKATLDESNLWHRRLGHINFKTMNKLRSRFLRYVDTRPNGEALRKCILSGPYKPTTILVQAVEATDDSPAVPEHTTVETPINMSPENKAHFLAEKEAIHMILTRIRDDIYSTVDACQTTQEMWEAIERLQQGESLNIQDVKTNLFWEFDKFTSHDGELMESYYTRFYKLMNEMIMNNLTVTTMQTTTRHKGKEISKPITPPSETASKVDNDPKQAQRDKDMQKNLAIIAKYFKKIYKPTNNNIRTSSNSKNKNVDTIPRFKNDNQSGQFKNQRTVNVAVARENIGSKVVQQSGIQCFNCREFGHFAKECRKPKRVKDSAYHKEKILLYKQAEQGVPLQAEQYDWLADTHEEVDEQELEAHYSYMAKIQEVPTADLGIDSESVEQVQNEAGYNVFANHLQHSEQSESVSNTCLVETDDSNVIPDSPNMCEDDIQNEQNDVESEMSTKQTEFEKYKAFNDRTVDYDKLERKLNEALGQLAHKDIVIREGLVKQKTKVITDLKLREEHDIKKMLSMEKQLKFLNKIIYKRSQSIKTIHMMAPKVPTYNGRPTFANPRYLKQAQSKIPCLYAFPYDQNTHANRLIPNGEETLALERESQSKLNKDSVRPYDYTTLNSLYEIFKPPTQEFLPVSKSISKSRQAYNVMTNNINHFNEIVNNAWIKHSKDQFRTPTAQDMEILIQTCLMPLAIKTQNDSFKFVHELKQEMHADLKYVECLEKEIDELESDKAVDMYDVILQECVSKDVMCSYLQSLSDLDLLAKLQCMYLHKVKECDCLAQKLSKQTESVTKKVHTELLQHFAKVEKHSISLEIALKKCKEQVKNDTFCNEKASNVFRKEREQYFKIQDLRAQLQDKSIAINLEVAFRKSTCFVRDLHGNDLLTGNRGSNLYTISLQESTSSTPLCLMAKAIPTQAWLWHRRLSHLNFDYINLLSKKDIVIGLPKLKYVKDQLCTFSELSKAKRSSFKSKAVPSSKGRLNLLHVDLCGPMRVASINGKKYILVIVDDYSRYAWTLFLLFKDEKPEVLKEFLMMIQRNLQALVITVRTDKGTEFLNKTLNAFFKEEGIEHQTCTARTPE</sequence>
<comment type="caution">
    <text evidence="5">The sequence shown here is derived from an EMBL/GenBank/DDBJ whole genome shotgun (WGS) entry which is preliminary data.</text>
</comment>
<dbReference type="GO" id="GO:0015074">
    <property type="term" value="P:DNA integration"/>
    <property type="evidence" value="ECO:0007669"/>
    <property type="project" value="InterPro"/>
</dbReference>
<proteinExistence type="predicted"/>
<dbReference type="GO" id="GO:0003676">
    <property type="term" value="F:nucleic acid binding"/>
    <property type="evidence" value="ECO:0007669"/>
    <property type="project" value="InterPro"/>
</dbReference>
<keyword evidence="1" id="KW-0862">Zinc</keyword>
<dbReference type="SUPFAM" id="SSF53098">
    <property type="entry name" value="Ribonuclease H-like"/>
    <property type="match status" value="1"/>
</dbReference>
<dbReference type="InterPro" id="IPR036397">
    <property type="entry name" value="RNaseH_sf"/>
</dbReference>
<dbReference type="PROSITE" id="PS50994">
    <property type="entry name" value="INTEGRASE"/>
    <property type="match status" value="1"/>
</dbReference>
<evidence type="ECO:0000259" key="3">
    <source>
        <dbReference type="PROSITE" id="PS50158"/>
    </source>
</evidence>
<dbReference type="Pfam" id="PF00665">
    <property type="entry name" value="rve"/>
    <property type="match status" value="1"/>
</dbReference>
<dbReference type="Pfam" id="PF14223">
    <property type="entry name" value="Retrotran_gag_2"/>
    <property type="match status" value="2"/>
</dbReference>
<organism evidence="5">
    <name type="scientific">Tanacetum cinerariifolium</name>
    <name type="common">Dalmatian daisy</name>
    <name type="synonym">Chrysanthemum cinerariifolium</name>
    <dbReference type="NCBI Taxonomy" id="118510"/>
    <lineage>
        <taxon>Eukaryota</taxon>
        <taxon>Viridiplantae</taxon>
        <taxon>Streptophyta</taxon>
        <taxon>Embryophyta</taxon>
        <taxon>Tracheophyta</taxon>
        <taxon>Spermatophyta</taxon>
        <taxon>Magnoliopsida</taxon>
        <taxon>eudicotyledons</taxon>
        <taxon>Gunneridae</taxon>
        <taxon>Pentapetalae</taxon>
        <taxon>asterids</taxon>
        <taxon>campanulids</taxon>
        <taxon>Asterales</taxon>
        <taxon>Asteraceae</taxon>
        <taxon>Asteroideae</taxon>
        <taxon>Anthemideae</taxon>
        <taxon>Anthemidinae</taxon>
        <taxon>Tanacetum</taxon>
    </lineage>
</organism>
<dbReference type="InterPro" id="IPR039537">
    <property type="entry name" value="Retrotran_Ty1/copia-like"/>
</dbReference>
<dbReference type="PANTHER" id="PTHR42648">
    <property type="entry name" value="TRANSPOSASE, PUTATIVE-RELATED"/>
    <property type="match status" value="1"/>
</dbReference>
<gene>
    <name evidence="5" type="ORF">Tci_038022</name>
</gene>
<name>A0A6L2M0H2_TANCI</name>
<feature type="compositionally biased region" description="Basic and acidic residues" evidence="2">
    <location>
        <begin position="290"/>
        <end position="304"/>
    </location>
</feature>
<feature type="compositionally biased region" description="Basic and acidic residues" evidence="2">
    <location>
        <begin position="780"/>
        <end position="793"/>
    </location>
</feature>
<dbReference type="PANTHER" id="PTHR42648:SF21">
    <property type="entry name" value="CYSTEINE-RICH RLK (RECEPTOR-LIKE PROTEIN KINASE) 8"/>
    <property type="match status" value="1"/>
</dbReference>
<evidence type="ECO:0000259" key="4">
    <source>
        <dbReference type="PROSITE" id="PS50994"/>
    </source>
</evidence>
<dbReference type="InterPro" id="IPR012337">
    <property type="entry name" value="RNaseH-like_sf"/>
</dbReference>
<protein>
    <submittedName>
        <fullName evidence="5">Ribonuclease H-like domain-containing protein</fullName>
    </submittedName>
</protein>
<accession>A0A6L2M0H2</accession>
<dbReference type="InterPro" id="IPR001878">
    <property type="entry name" value="Znf_CCHC"/>
</dbReference>
<evidence type="ECO:0000256" key="2">
    <source>
        <dbReference type="SAM" id="MobiDB-lite"/>
    </source>
</evidence>
<feature type="compositionally biased region" description="Polar residues" evidence="2">
    <location>
        <begin position="816"/>
        <end position="825"/>
    </location>
</feature>
<evidence type="ECO:0000313" key="5">
    <source>
        <dbReference type="EMBL" id="GEU66044.1"/>
    </source>
</evidence>
<feature type="domain" description="CCHC-type" evidence="3">
    <location>
        <begin position="870"/>
        <end position="885"/>
    </location>
</feature>
<keyword evidence="1" id="KW-0863">Zinc-finger</keyword>
<feature type="region of interest" description="Disordered" evidence="2">
    <location>
        <begin position="759"/>
        <end position="793"/>
    </location>
</feature>
<dbReference type="EMBL" id="BKCJ010005314">
    <property type="protein sequence ID" value="GEU66044.1"/>
    <property type="molecule type" value="Genomic_DNA"/>
</dbReference>
<dbReference type="InterPro" id="IPR025724">
    <property type="entry name" value="GAG-pre-integrase_dom"/>
</dbReference>
<dbReference type="Gene3D" id="3.30.420.10">
    <property type="entry name" value="Ribonuclease H-like superfamily/Ribonuclease H"/>
    <property type="match status" value="1"/>
</dbReference>
<dbReference type="Gene3D" id="4.10.60.10">
    <property type="entry name" value="Zinc finger, CCHC-type"/>
    <property type="match status" value="1"/>
</dbReference>
<reference evidence="5" key="1">
    <citation type="journal article" date="2019" name="Sci. Rep.">
        <title>Draft genome of Tanacetum cinerariifolium, the natural source of mosquito coil.</title>
        <authorList>
            <person name="Yamashiro T."/>
            <person name="Shiraishi A."/>
            <person name="Satake H."/>
            <person name="Nakayama K."/>
        </authorList>
    </citation>
    <scope>NUCLEOTIDE SEQUENCE</scope>
</reference>
<dbReference type="Pfam" id="PF00098">
    <property type="entry name" value="zf-CCHC"/>
    <property type="match status" value="1"/>
</dbReference>